<feature type="domain" description="P-type" evidence="5">
    <location>
        <begin position="169"/>
        <end position="214"/>
    </location>
</feature>
<dbReference type="PROSITE" id="PS50092">
    <property type="entry name" value="TSP1"/>
    <property type="match status" value="37"/>
</dbReference>
<dbReference type="Pfam" id="PF00090">
    <property type="entry name" value="TSP_1"/>
    <property type="match status" value="31"/>
</dbReference>
<dbReference type="InterPro" id="IPR052065">
    <property type="entry name" value="Compl_asym_regulator"/>
</dbReference>
<dbReference type="SMART" id="SM00209">
    <property type="entry name" value="TSP1"/>
    <property type="match status" value="72"/>
</dbReference>
<feature type="signal peptide" evidence="4">
    <location>
        <begin position="1"/>
        <end position="30"/>
    </location>
</feature>
<protein>
    <recommendedName>
        <fullName evidence="5">P-type domain-containing protein</fullName>
    </recommendedName>
</protein>
<keyword evidence="2 3" id="KW-1015">Disulfide bond</keyword>
<comment type="caution">
    <text evidence="6">The sequence shown here is derived from an EMBL/GenBank/DDBJ whole genome shotgun (WGS) entry which is preliminary data.</text>
</comment>
<feature type="chain" id="PRO_5045470887" description="P-type domain-containing protein" evidence="4">
    <location>
        <begin position="31"/>
        <end position="4702"/>
    </location>
</feature>
<dbReference type="PANTHER" id="PTHR22906">
    <property type="entry name" value="PROPERDIN"/>
    <property type="match status" value="1"/>
</dbReference>
<evidence type="ECO:0000313" key="7">
    <source>
        <dbReference type="Proteomes" id="UP001642483"/>
    </source>
</evidence>
<dbReference type="InterPro" id="IPR017957">
    <property type="entry name" value="P_trefoil_CS"/>
</dbReference>
<feature type="disulfide bond" evidence="3">
    <location>
        <begin position="47"/>
        <end position="62"/>
    </location>
</feature>
<keyword evidence="4" id="KW-0732">Signal</keyword>
<feature type="disulfide bond" evidence="3">
    <location>
        <begin position="224"/>
        <end position="250"/>
    </location>
</feature>
<dbReference type="Proteomes" id="UP001642483">
    <property type="component" value="Unassembled WGS sequence"/>
</dbReference>
<dbReference type="InterPro" id="IPR000519">
    <property type="entry name" value="P_trefoil_dom"/>
</dbReference>
<gene>
    <name evidence="6" type="ORF">CVLEPA_LOCUS30750</name>
</gene>
<evidence type="ECO:0000259" key="5">
    <source>
        <dbReference type="PROSITE" id="PS51448"/>
    </source>
</evidence>
<accession>A0ABP0H4S5</accession>
<evidence type="ECO:0000256" key="4">
    <source>
        <dbReference type="SAM" id="SignalP"/>
    </source>
</evidence>
<feature type="domain" description="P-type" evidence="5">
    <location>
        <begin position="302"/>
        <end position="346"/>
    </location>
</feature>
<dbReference type="EMBL" id="CAWYQH010000163">
    <property type="protein sequence ID" value="CAK8697545.1"/>
    <property type="molecule type" value="Genomic_DNA"/>
</dbReference>
<reference evidence="6 7" key="1">
    <citation type="submission" date="2024-02" db="EMBL/GenBank/DDBJ databases">
        <authorList>
            <person name="Daric V."/>
            <person name="Darras S."/>
        </authorList>
    </citation>
    <scope>NUCLEOTIDE SEQUENCE [LARGE SCALE GENOMIC DNA]</scope>
</reference>
<proteinExistence type="predicted"/>
<name>A0ABP0H4S5_CLALP</name>
<dbReference type="PROSITE" id="PS51448">
    <property type="entry name" value="P_TREFOIL_2"/>
    <property type="match status" value="5"/>
</dbReference>
<dbReference type="Pfam" id="PF19030">
    <property type="entry name" value="TSP1_ADAMTS"/>
    <property type="match status" value="6"/>
</dbReference>
<dbReference type="PROSITE" id="PS00025">
    <property type="entry name" value="P_TREFOIL_1"/>
    <property type="match status" value="1"/>
</dbReference>
<keyword evidence="7" id="KW-1185">Reference proteome</keyword>
<feature type="domain" description="P-type" evidence="5">
    <location>
        <begin position="116"/>
        <end position="157"/>
    </location>
</feature>
<feature type="disulfide bond" evidence="3">
    <location>
        <begin position="127"/>
        <end position="142"/>
    </location>
</feature>
<dbReference type="SMART" id="SM00018">
    <property type="entry name" value="PD"/>
    <property type="match status" value="4"/>
</dbReference>
<dbReference type="Pfam" id="PF00088">
    <property type="entry name" value="Trefoil"/>
    <property type="match status" value="1"/>
</dbReference>
<feature type="disulfide bond" evidence="3">
    <location>
        <begin position="37"/>
        <end position="63"/>
    </location>
</feature>
<dbReference type="Gene3D" id="2.20.100.10">
    <property type="entry name" value="Thrombospondin type-1 (TSP1) repeat"/>
    <property type="match status" value="35"/>
</dbReference>
<keyword evidence="1" id="KW-0677">Repeat</keyword>
<evidence type="ECO:0000256" key="2">
    <source>
        <dbReference type="ARBA" id="ARBA00023157"/>
    </source>
</evidence>
<evidence type="ECO:0000256" key="3">
    <source>
        <dbReference type="PROSITE-ProRule" id="PRU00779"/>
    </source>
</evidence>
<feature type="disulfide bond" evidence="3">
    <location>
        <begin position="234"/>
        <end position="249"/>
    </location>
</feature>
<evidence type="ECO:0000256" key="1">
    <source>
        <dbReference type="ARBA" id="ARBA00022737"/>
    </source>
</evidence>
<feature type="domain" description="P-type" evidence="5">
    <location>
        <begin position="222"/>
        <end position="263"/>
    </location>
</feature>
<dbReference type="InterPro" id="IPR000884">
    <property type="entry name" value="TSP1_rpt"/>
</dbReference>
<dbReference type="InterPro" id="IPR044913">
    <property type="entry name" value="P_trefoil_dom_sf"/>
</dbReference>
<sequence>MRGKGFFGQHFPKLFGAIVLVTFLLALANAQESTGRCELKRHEKIPCANWTYGEENCLNLNCCYDRRTFPFCYYPGESNVTLPTAGTLELPESDYLLPWGPDQIFFIPENDTLGRSECDASPARIPCADTQPTRDRCIESSCCWNPGAGFPFCFHPISSSSSDDIVLECVCSATETEKTPCPAGEDLSERTCLINNCCHSPTEDESIPTCFKRMETVDACAEECRLQRHEKISCGNWTLGEDVCHGLGCCYDSSSFPFCYYPRGKDISLPTAPVTTASSDFFIPVNPTRTFFNPGIRNLVVLQCASDTNASRRPCTTDGTITREACLELSCCWNPNLDEPYCFELEPVLNSENSAVLAQILATLDEQLNGRITDNDVNSTEEASPTSRYSYKNFSVVLECPPSGSDEPTESEESPSMVASCVGDNRKRCLDQACCWDGQNCFSPLSRFTSPDGYLPNGPDLPIDARRADFWIPAQVDLPVISLEEEENPYWVGCDIGEAAIPCSSSSTITRSECIALGCCWNPGVILRGKMESICSLPAVLQPDARENRRNEENIAEWNSWREWSPCTATQPCSEGGIRRRRRRCEGLISNTSFGRTRQAFLTEACTGPATETEVCQNPSQCNVASWEIWSDWEKCSDSCGPGTQSRSRRCVLSSSEGNDTGCEQLTDAVKFVPLDVENGLCNQELCNSWSGWSNASACNASCRTKGVRTEERTCLDNLAYQIIHNESCYLKTIQCNGAPTCPPSWDNWQSWSECSESCSSGRKSRERICRNENSTIVTFDECGGSPNEVETCNADLCNVWGEWELTGECDARCEENGTEIQTRICNNPSNITFPSDVCNTREMSCVGELCPGEWGRWNDWSACGDVCGPSTRSRDRSCYVKGEEIDDITRCQTDDPTSEPTEIESCNDHLCPDWGEWTLNDDCDAPCRGNGTRTRTRPCIDQDILLEFHEQSCHSLSLFCLGSPVCPPSWDNWQSWSECSESCSSGRKSRERICRNENSTIVTSDECDGSPKEVETCNADLCNVWGEWELTGECDARCEENGTEIHMRKCNNPTNATFPSDVCNTREMSCVGELCPGEWGRWNDWSECGDVCGPSTRSRDRSCYVKGEQIDDISRCQADDPTSEPTEMESCNDHLCPDWGEWTLNDDCDAPCRGNGTQTRTRPCVDQDILLEFHEQSCHNLSLFCLGAPVCPPSWDNWQSWSECSESCSSGRKSRERICRNENSTIVTFDECGGSPNEVETCNADLCNVWGEWELTGECDARCEENGTEIQTRICNNPSNITFPTDVCNTREMSCVGELCPGEWGRWNDWSACGDVCGPSTRSRDRSCYVKGEQIDDISRCQADDPTSEPMEIESCNDHLCPDWGEWILNDDCDAPCRGNGSQTRTRPCIDQDILLEFHEQSCHSLSLFCLGSPVCPPSWDNWQGWSECSESCSSGRKSRERICRNENSTIVSSDECGGLPNDVETCNADLCNVWGEWELTGECDAQCEENGTEIHTRICNNPSNVTFPTDVCNTREMSCVGELCPGEWGRWNAWSECGDVCGPSTRSRDRSCYVKGEQIDDITRCQADDPTSEPTEIESCNDHLCPDWGEWILNDDCDAPCRGNGTQTRTRPCIDQDILLEFHEQSCYSLSLFCLGAPICPPSWDNWKGWSECSESCSSGRKSRERICRNENSTIVSSDECGGSPNDVETCNADLCNVWGEWELTGECDARCEENGTEIHTRICNNPSNITFPTDVCNTREMSCVGELCPGEWGRWNDWSSCGDVCGPSTRSRDRSCYVKGDEIDDITRCQADDPTSEPTEIESCNDHLCPDWGEWTLNDDCDAPCRGNGTQTRTRPCVDQDILLELHEQSCHSLSLFCLGAPVCPPSWDNWQSWSECSESCSSGRKSRERICRNENSTIVSSDECGGSPNDVETCNADLCNVWGEWELTGECDARCEENGTEIHTRICNNPSNVTFPTDVCNTREMSCVGELCPGEWGRWNAWSSCGDVCGPSTRSQDRSCYVKGEEIDDISRCQADDPTSEPTEIESCNDHLCPDWGEWTLNDDCDAPCRGNGTQTRTRPCVDQDILLEFHEQSCYSLSLFCLGAPICPPSWDNWQGWSECSESCCSSGRKSRERICRNENSTIVSSDECDGSPNEVETCNADLCNVWGEWELTGECDARCEENGTEIHTRICNNPSNVTFPTDVCNTREMSCVGELCPGEWGRWNDWSSCGDVCGPSTRSRDRSCYVKGEQIDDITRCQADDPTSEPTEIESCNDHLCPDWGEWTLNDDCDAPCRGNGTRTRTRPCIDQDILLEFHEQSCHSLSLFCLGSPVCPPSWDNWQSWSECSESCSSGRKSRERICRNENSTIVSSDECDGSPNEVETCNADLCNVWGEWELTGECDALCEENGTEIHTRICNNPSNITFPTDVCNTREMSCVGVLCPGEWGRWNDWSACGDVCGPSTRSRDRSCYVKGEEIDDITRCQADDPTSEPTEIELCNDHLCPDWGEWTLNDDCDAPCRGNGTQTRTRPCVDQDILLELHEQSCHSLSLFCLGAPVCPPSWDNWQSWSECSESCSSGRKSRERICRNENSTIVTSDECDGSPKEVETCNADLCNVWGEWELTGECDARCEENGTEIHMRKCNNPTNATFPSDVCNTREMSCVGELCPGEWGRWNDWSECGDVCGPSTRSRDRSCYVKGEEIDDISRCQADDPTSEPTEMESCNDHLCPDWGEWTLNDDCDAPCRGNGTQTRTRPCIDQDILLEFHEQSCYSLSLFCLGAPICPPSWDNWQGWSECSESCSSGRKSRERICRNENSTIVSSDECGGSPNDVETCNADLCNVWGEWELTGECDALCEENGTEIHTRICNNPSNITFPTDVCNTREMSCVGELCPGEWGRWNAWSECGDVCGPSTRSRDRSCYVKGEEIDDITRCQADDPTSEPTEIEWCNDHLCADWGEWTLNDDCDAPCRGNGTQTRTRPCVDQDILLELHEQSCQSLSLFCLGAPICPPSWDNWQSWSECSESCSSGRKSRERICRNENSTIVSFDECDGSPNEVETCNADLCNVWGEWELTGECDARCEENGTAIHTRICMNPSNATFPSDVCNTLEMSCVGELCPGEWGRWNDWSACGDVCGPSTRSRDRSCYVKGEEIDDITRCQTDDPTSEPTEIESCNDHLCPDWGEWTLNDDCDAPCRGNGTRTRTRPCIDQDILLEFHEQSCYSLSLFCLGAPICPPSWDNWQGWSECSESCSSGRKSRERICRNENSTIVSFDECDGSPNEVETCNADLCNVWGEWELTGECDARCEENGTEFHTRICNNPSNVTFPTDVCNTREMSCVGMLCPGEWGRWNDWSACGDVCGPSTRSQDRSCYVKGDEIDDITRCQADDPTSEPTEIESCNDHLCPDWGEWTLNDDCDAPCRGNGTQTRTRPCVDQDILLELHEQSCHSLSLFCLGAPVCPPSWDNWQSWSECSESCSSGRKSRERICRNENSTIVTSDECDGSPKEVETCNADLCNVWGEWELTGECDARCEENGTEIHTRICNNPTNATFPSDVCNTREMSCVGELCPGEWGRWNDWSECGDVCGPSTRSRDRSCYVKGEQIDDITRCQADDPTSEPTEIESCNDHLCPDWGEWILNDDCDAPCRGNGTQTRTRPCIDQDILLEFHEQSCYSLSLFCLGAPICPPSWDNWQGWSECSESCSSGRKSRERICRNENSTIVSSDECGGSPNDVETCNADLCNVWGEWELTGECDARCEENGTEFHTRICNNPSNITFPTDVCNTREMSCVGELCPGEWGRWNDWSACGDVCGPSTRSRDRSCYVKGDEIDDITRCQADHPTSEPTEIESCNNHLCPDWGEWTLNDDCDAPCRGNGTQTRTRPCVDQDILLELHEQSCHSLSLFCLGAPVCPPSWDNWQSWSECSESCSSGRKSRERICRNENSTIVSSDECGGSPNDVETCNVDLCNVWGEWELTGECDALCEENGTEIHTRICNNPSNITFPTDVCNTREMSCVGELCPGEWGRWNDWSACGDVCGPSTRSRDRSCYVKGEEIDDITRCQTDDPTSEPTEIESCNDHLCPDWGEWTLNDDCDAPCRGNGTQTRTRPCVDQDILLELHEQSCQSLSLFCLGAPICPPSWDNWQSWSECSESCSSGRKSRERICRNENSTIVSFDECDGSPNEVETCNADLCNIWGEWELTGECDARCEELGTYSFTRLCSDPSDLSFVTDVCNTRSENCSGELCPGDWGNWQAWSDCLEVCGPSVRSRSRSCFVKGVSSQSSRCLIGSDYEEETCNDLFCPSWGEWFSSNCTGICGVTGVYLRTRDCIIDGGLVSENDISTTFVGTPESCFLEIHNCIPECVPFWLPWRDFTECSSRCEPGNMTRTRECFFNESISHPSLCSDYNRDHEIVDDVEGALSDYDSVNTVTCNNDICLTWSPWAETSCSGECDVPGTLTRSRTCRFSLVSGEITADRTRRCSQEVVPCIGRCRTSWSLWSSWSRCSETCGAGMNIQSRICRKEGLEAEPEVCFGGTGLDPNVHRRTRPCNTQVCNAWSTWTLGDCTKECGGGGKRQKRRECVGKGLTAPITAPARDLSCHFVIEECGNEPCDAAYLPWSAWTRCTSPCGSGTRRRRRRCISKRGGFATVADCLVIGPYQERVPCTTGCREWSTWSASGCSVTCGTGSAARTRTCAVATGNLAPNIPRSCTRLTGRCNAGPCR</sequence>
<evidence type="ECO:0000313" key="6">
    <source>
        <dbReference type="EMBL" id="CAK8697545.1"/>
    </source>
</evidence>
<dbReference type="SUPFAM" id="SSF82895">
    <property type="entry name" value="TSP-1 type 1 repeat"/>
    <property type="match status" value="36"/>
</dbReference>
<feature type="domain" description="P-type" evidence="5">
    <location>
        <begin position="35"/>
        <end position="76"/>
    </location>
</feature>
<organism evidence="6 7">
    <name type="scientific">Clavelina lepadiformis</name>
    <name type="common">Light-bulb sea squirt</name>
    <name type="synonym">Ascidia lepadiformis</name>
    <dbReference type="NCBI Taxonomy" id="159417"/>
    <lineage>
        <taxon>Eukaryota</taxon>
        <taxon>Metazoa</taxon>
        <taxon>Chordata</taxon>
        <taxon>Tunicata</taxon>
        <taxon>Ascidiacea</taxon>
        <taxon>Aplousobranchia</taxon>
        <taxon>Clavelinidae</taxon>
        <taxon>Clavelina</taxon>
    </lineage>
</organism>
<dbReference type="InterPro" id="IPR036383">
    <property type="entry name" value="TSP1_rpt_sf"/>
</dbReference>
<comment type="caution">
    <text evidence="3">Lacks conserved residue(s) required for the propagation of feature annotation.</text>
</comment>
<dbReference type="SUPFAM" id="SSF57492">
    <property type="entry name" value="Trefoil"/>
    <property type="match status" value="4"/>
</dbReference>